<evidence type="ECO:0000313" key="3">
    <source>
        <dbReference type="Proteomes" id="UP000275408"/>
    </source>
</evidence>
<name>A0A3M6TMH7_POCDA</name>
<evidence type="ECO:0000259" key="1">
    <source>
        <dbReference type="Pfam" id="PF18701"/>
    </source>
</evidence>
<organism evidence="2 3">
    <name type="scientific">Pocillopora damicornis</name>
    <name type="common">Cauliflower coral</name>
    <name type="synonym">Millepora damicornis</name>
    <dbReference type="NCBI Taxonomy" id="46731"/>
    <lineage>
        <taxon>Eukaryota</taxon>
        <taxon>Metazoa</taxon>
        <taxon>Cnidaria</taxon>
        <taxon>Anthozoa</taxon>
        <taxon>Hexacorallia</taxon>
        <taxon>Scleractinia</taxon>
        <taxon>Astrocoeniina</taxon>
        <taxon>Pocilloporidae</taxon>
        <taxon>Pocillopora</taxon>
    </lineage>
</organism>
<evidence type="ECO:0000313" key="2">
    <source>
        <dbReference type="EMBL" id="RMX42511.1"/>
    </source>
</evidence>
<sequence length="126" mass="14119">MVDPGNPRGHRPLGRIQEVFPGPDGKVRVVRVRTGDQDYVRPIKKLCPLEIKRGRKDQNGILVEGEDVPANAWSLTPSPNKTLHARIEEFIVEMINKLDIPGTDLLKYADNTSISETISKNQDSHI</sequence>
<dbReference type="Pfam" id="PF18701">
    <property type="entry name" value="DUF5641"/>
    <property type="match status" value="1"/>
</dbReference>
<dbReference type="AlphaFoldDB" id="A0A3M6TMH7"/>
<keyword evidence="3" id="KW-1185">Reference proteome</keyword>
<comment type="caution">
    <text evidence="2">The sequence shown here is derived from an EMBL/GenBank/DDBJ whole genome shotgun (WGS) entry which is preliminary data.</text>
</comment>
<dbReference type="InterPro" id="IPR040676">
    <property type="entry name" value="DUF5641"/>
</dbReference>
<proteinExistence type="predicted"/>
<dbReference type="EMBL" id="RCHS01003347">
    <property type="protein sequence ID" value="RMX42511.1"/>
    <property type="molecule type" value="Genomic_DNA"/>
</dbReference>
<gene>
    <name evidence="2" type="ORF">pdam_00022266</name>
</gene>
<protein>
    <recommendedName>
        <fullName evidence="1">DUF5641 domain-containing protein</fullName>
    </recommendedName>
</protein>
<accession>A0A3M6TMH7</accession>
<dbReference type="Proteomes" id="UP000275408">
    <property type="component" value="Unassembled WGS sequence"/>
</dbReference>
<reference evidence="2 3" key="1">
    <citation type="journal article" date="2018" name="Sci. Rep.">
        <title>Comparative analysis of the Pocillopora damicornis genome highlights role of immune system in coral evolution.</title>
        <authorList>
            <person name="Cunning R."/>
            <person name="Bay R.A."/>
            <person name="Gillette P."/>
            <person name="Baker A.C."/>
            <person name="Traylor-Knowles N."/>
        </authorList>
    </citation>
    <scope>NUCLEOTIDE SEQUENCE [LARGE SCALE GENOMIC DNA]</scope>
    <source>
        <strain evidence="2">RSMAS</strain>
        <tissue evidence="2">Whole animal</tissue>
    </source>
</reference>
<feature type="domain" description="DUF5641" evidence="1">
    <location>
        <begin position="7"/>
        <end position="49"/>
    </location>
</feature>